<dbReference type="Pfam" id="PF03142">
    <property type="entry name" value="Chitin_synth_2"/>
    <property type="match status" value="1"/>
</dbReference>
<name>A0A1L9PKI1_ASPVE</name>
<evidence type="ECO:0000256" key="3">
    <source>
        <dbReference type="ARBA" id="ARBA00022475"/>
    </source>
</evidence>
<dbReference type="InterPro" id="IPR004835">
    <property type="entry name" value="Chitin_synth"/>
</dbReference>
<gene>
    <name evidence="11" type="ORF">ASPVEDRAFT_83511</name>
</gene>
<proteinExistence type="predicted"/>
<keyword evidence="12" id="KW-1185">Reference proteome</keyword>
<evidence type="ECO:0000256" key="2">
    <source>
        <dbReference type="ARBA" id="ARBA00012543"/>
    </source>
</evidence>
<dbReference type="PANTHER" id="PTHR22914:SF41">
    <property type="entry name" value="CHITIN SYNTHASE 7"/>
    <property type="match status" value="1"/>
</dbReference>
<dbReference type="Gene3D" id="3.90.550.10">
    <property type="entry name" value="Spore Coat Polysaccharide Biosynthesis Protein SpsA, Chain A"/>
    <property type="match status" value="1"/>
</dbReference>
<evidence type="ECO:0000256" key="4">
    <source>
        <dbReference type="ARBA" id="ARBA00022676"/>
    </source>
</evidence>
<feature type="transmembrane region" description="Helical" evidence="10">
    <location>
        <begin position="235"/>
        <end position="259"/>
    </location>
</feature>
<keyword evidence="3" id="KW-1003">Cell membrane</keyword>
<keyword evidence="6 10" id="KW-0812">Transmembrane</keyword>
<evidence type="ECO:0000256" key="10">
    <source>
        <dbReference type="SAM" id="Phobius"/>
    </source>
</evidence>
<organism evidence="11 12">
    <name type="scientific">Aspergillus versicolor CBS 583.65</name>
    <dbReference type="NCBI Taxonomy" id="1036611"/>
    <lineage>
        <taxon>Eukaryota</taxon>
        <taxon>Fungi</taxon>
        <taxon>Dikarya</taxon>
        <taxon>Ascomycota</taxon>
        <taxon>Pezizomycotina</taxon>
        <taxon>Eurotiomycetes</taxon>
        <taxon>Eurotiomycetidae</taxon>
        <taxon>Eurotiales</taxon>
        <taxon>Aspergillaceae</taxon>
        <taxon>Aspergillus</taxon>
        <taxon>Aspergillus subgen. Nidulantes</taxon>
    </lineage>
</organism>
<evidence type="ECO:0000256" key="5">
    <source>
        <dbReference type="ARBA" id="ARBA00022679"/>
    </source>
</evidence>
<dbReference type="AlphaFoldDB" id="A0A1L9PKI1"/>
<sequence>MTEQRSAGILHPCHSASSHSLNIPREDGRSVDIEAGHDTYSSDFEETSHPTPPDGVDEWARCCELPESQCPPPSVCQSDGCVDNDGLGDSVRQETSIERQNLREPKIPPLAYIRNKIKVGKDICPQTVESQVAAFRAWTKPHRTNEYINPGEYRGFWKWIARCLTFYIPSWFLKKALKMNDLRRRLAFRQKVFVCILVAVIYMVLCYFLIIQPVASCVVKVHIGMFTAHGQFCNIVRHVIYIYVGMGAMFMLLVALCAARIRYKGRSFEERDDLVIMHVPCYNENEYVLRKTIDSCVSSTYAKKRKLLFIVADGTVTTPEHKATYKILLEDIFDHKAELAAEIETRSRPYPSFSEDGTSENFAACFTGFFREVPYVIVVKIGRDDEQGQPKPGNRGKRDSQLLVYNFLHFANYRAGWSPLFENMEYQIRENLDMDARDAMYMLVADSDTEIQPTGISYLVHQLAKDPTLVGVCGYTGVNNPVDSFVACSQVFEYWLTHAVLKALESVCSNVLVLSGCFTIYRLKWPNNQPAILLATLLKDYAGSHEKTLHEHNLLSIGEDRYLSTLAIRYFGSDCRLRYFAAAQCTTTVPHTVSMLIDQRRRWTNSLIHCHFSHLNVLPFEASVWIQCMLIFVIGCELFMVFVLPLALPAGVVLAVIALLLTPYTWAILLGFCLVPVVLCICCNDWRYIPFYIPFFPMIAVFSIWIPLYSMWKQDNIKWGKTRDQNP</sequence>
<dbReference type="PANTHER" id="PTHR22914">
    <property type="entry name" value="CHITIN SYNTHASE"/>
    <property type="match status" value="1"/>
</dbReference>
<feature type="transmembrane region" description="Helical" evidence="10">
    <location>
        <begin position="664"/>
        <end position="684"/>
    </location>
</feature>
<dbReference type="VEuPathDB" id="FungiDB:ASPVEDRAFT_83511"/>
<dbReference type="SUPFAM" id="SSF53448">
    <property type="entry name" value="Nucleotide-diphospho-sugar transferases"/>
    <property type="match status" value="1"/>
</dbReference>
<evidence type="ECO:0000256" key="6">
    <source>
        <dbReference type="ARBA" id="ARBA00022692"/>
    </source>
</evidence>
<dbReference type="InterPro" id="IPR029044">
    <property type="entry name" value="Nucleotide-diphossugar_trans"/>
</dbReference>
<feature type="region of interest" description="Disordered" evidence="9">
    <location>
        <begin position="1"/>
        <end position="53"/>
    </location>
</feature>
<evidence type="ECO:0000256" key="9">
    <source>
        <dbReference type="SAM" id="MobiDB-lite"/>
    </source>
</evidence>
<dbReference type="GO" id="GO:0048315">
    <property type="term" value="P:conidium formation"/>
    <property type="evidence" value="ECO:0007669"/>
    <property type="project" value="UniProtKB-ARBA"/>
</dbReference>
<dbReference type="GeneID" id="63732920"/>
<feature type="compositionally biased region" description="Basic and acidic residues" evidence="9">
    <location>
        <begin position="24"/>
        <end position="37"/>
    </location>
</feature>
<evidence type="ECO:0000313" key="12">
    <source>
        <dbReference type="Proteomes" id="UP000184073"/>
    </source>
</evidence>
<dbReference type="Proteomes" id="UP000184073">
    <property type="component" value="Unassembled WGS sequence"/>
</dbReference>
<feature type="transmembrane region" description="Helical" evidence="10">
    <location>
        <begin position="630"/>
        <end position="658"/>
    </location>
</feature>
<feature type="transmembrane region" description="Helical" evidence="10">
    <location>
        <begin position="691"/>
        <end position="712"/>
    </location>
</feature>
<keyword evidence="4" id="KW-0328">Glycosyltransferase</keyword>
<dbReference type="GO" id="GO:0006031">
    <property type="term" value="P:chitin biosynthetic process"/>
    <property type="evidence" value="ECO:0007669"/>
    <property type="project" value="TreeGrafter"/>
</dbReference>
<keyword evidence="5" id="KW-0808">Transferase</keyword>
<dbReference type="GO" id="GO:0004100">
    <property type="term" value="F:chitin synthase activity"/>
    <property type="evidence" value="ECO:0007669"/>
    <property type="project" value="UniProtKB-EC"/>
</dbReference>
<dbReference type="EC" id="2.4.1.16" evidence="2"/>
<keyword evidence="8 10" id="KW-0472">Membrane</keyword>
<protein>
    <recommendedName>
        <fullName evidence="2">chitin synthase</fullName>
        <ecNumber evidence="2">2.4.1.16</ecNumber>
    </recommendedName>
</protein>
<evidence type="ECO:0000313" key="11">
    <source>
        <dbReference type="EMBL" id="OJJ01992.1"/>
    </source>
</evidence>
<evidence type="ECO:0000256" key="1">
    <source>
        <dbReference type="ARBA" id="ARBA00004651"/>
    </source>
</evidence>
<evidence type="ECO:0000256" key="7">
    <source>
        <dbReference type="ARBA" id="ARBA00022989"/>
    </source>
</evidence>
<dbReference type="RefSeq" id="XP_040667754.1">
    <property type="nucleotide sequence ID" value="XM_040817409.1"/>
</dbReference>
<evidence type="ECO:0000256" key="8">
    <source>
        <dbReference type="ARBA" id="ARBA00023136"/>
    </source>
</evidence>
<feature type="transmembrane region" description="Helical" evidence="10">
    <location>
        <begin position="193"/>
        <end position="215"/>
    </location>
</feature>
<comment type="subcellular location">
    <subcellularLocation>
        <location evidence="1">Cell membrane</location>
        <topology evidence="1">Multi-pass membrane protein</topology>
    </subcellularLocation>
</comment>
<dbReference type="EMBL" id="KV878128">
    <property type="protein sequence ID" value="OJJ01992.1"/>
    <property type="molecule type" value="Genomic_DNA"/>
</dbReference>
<dbReference type="GO" id="GO:0030428">
    <property type="term" value="C:cell septum"/>
    <property type="evidence" value="ECO:0007669"/>
    <property type="project" value="TreeGrafter"/>
</dbReference>
<keyword evidence="7 10" id="KW-1133">Transmembrane helix</keyword>
<dbReference type="STRING" id="1036611.A0A1L9PKI1"/>
<dbReference type="OrthoDB" id="370884at2759"/>
<accession>A0A1L9PKI1</accession>
<dbReference type="GO" id="GO:0005886">
    <property type="term" value="C:plasma membrane"/>
    <property type="evidence" value="ECO:0007669"/>
    <property type="project" value="UniProtKB-SubCell"/>
</dbReference>
<reference evidence="12" key="1">
    <citation type="journal article" date="2017" name="Genome Biol.">
        <title>Comparative genomics reveals high biological diversity and specific adaptations in the industrially and medically important fungal genus Aspergillus.</title>
        <authorList>
            <person name="de Vries R.P."/>
            <person name="Riley R."/>
            <person name="Wiebenga A."/>
            <person name="Aguilar-Osorio G."/>
            <person name="Amillis S."/>
            <person name="Uchima C.A."/>
            <person name="Anderluh G."/>
            <person name="Asadollahi M."/>
            <person name="Askin M."/>
            <person name="Barry K."/>
            <person name="Battaglia E."/>
            <person name="Bayram O."/>
            <person name="Benocci T."/>
            <person name="Braus-Stromeyer S.A."/>
            <person name="Caldana C."/>
            <person name="Canovas D."/>
            <person name="Cerqueira G.C."/>
            <person name="Chen F."/>
            <person name="Chen W."/>
            <person name="Choi C."/>
            <person name="Clum A."/>
            <person name="Dos Santos R.A."/>
            <person name="Damasio A.R."/>
            <person name="Diallinas G."/>
            <person name="Emri T."/>
            <person name="Fekete E."/>
            <person name="Flipphi M."/>
            <person name="Freyberg S."/>
            <person name="Gallo A."/>
            <person name="Gournas C."/>
            <person name="Habgood R."/>
            <person name="Hainaut M."/>
            <person name="Harispe M.L."/>
            <person name="Henrissat B."/>
            <person name="Hilden K.S."/>
            <person name="Hope R."/>
            <person name="Hossain A."/>
            <person name="Karabika E."/>
            <person name="Karaffa L."/>
            <person name="Karanyi Z."/>
            <person name="Krasevec N."/>
            <person name="Kuo A."/>
            <person name="Kusch H."/>
            <person name="LaButti K."/>
            <person name="Lagendijk E.L."/>
            <person name="Lapidus A."/>
            <person name="Levasseur A."/>
            <person name="Lindquist E."/>
            <person name="Lipzen A."/>
            <person name="Logrieco A.F."/>
            <person name="MacCabe A."/>
            <person name="Maekelae M.R."/>
            <person name="Malavazi I."/>
            <person name="Melin P."/>
            <person name="Meyer V."/>
            <person name="Mielnichuk N."/>
            <person name="Miskei M."/>
            <person name="Molnar A.P."/>
            <person name="Mule G."/>
            <person name="Ngan C.Y."/>
            <person name="Orejas M."/>
            <person name="Orosz E."/>
            <person name="Ouedraogo J.P."/>
            <person name="Overkamp K.M."/>
            <person name="Park H.-S."/>
            <person name="Perrone G."/>
            <person name="Piumi F."/>
            <person name="Punt P.J."/>
            <person name="Ram A.F."/>
            <person name="Ramon A."/>
            <person name="Rauscher S."/>
            <person name="Record E."/>
            <person name="Riano-Pachon D.M."/>
            <person name="Robert V."/>
            <person name="Roehrig J."/>
            <person name="Ruller R."/>
            <person name="Salamov A."/>
            <person name="Salih N.S."/>
            <person name="Samson R.A."/>
            <person name="Sandor E."/>
            <person name="Sanguinetti M."/>
            <person name="Schuetze T."/>
            <person name="Sepcic K."/>
            <person name="Shelest E."/>
            <person name="Sherlock G."/>
            <person name="Sophianopoulou V."/>
            <person name="Squina F.M."/>
            <person name="Sun H."/>
            <person name="Susca A."/>
            <person name="Todd R.B."/>
            <person name="Tsang A."/>
            <person name="Unkles S.E."/>
            <person name="van de Wiele N."/>
            <person name="van Rossen-Uffink D."/>
            <person name="Oliveira J.V."/>
            <person name="Vesth T.C."/>
            <person name="Visser J."/>
            <person name="Yu J.-H."/>
            <person name="Zhou M."/>
            <person name="Andersen M.R."/>
            <person name="Archer D.B."/>
            <person name="Baker S.E."/>
            <person name="Benoit I."/>
            <person name="Brakhage A.A."/>
            <person name="Braus G.H."/>
            <person name="Fischer R."/>
            <person name="Frisvad J.C."/>
            <person name="Goldman G.H."/>
            <person name="Houbraken J."/>
            <person name="Oakley B."/>
            <person name="Pocsi I."/>
            <person name="Scazzocchio C."/>
            <person name="Seiboth B."/>
            <person name="vanKuyk P.A."/>
            <person name="Wortman J."/>
            <person name="Dyer P.S."/>
            <person name="Grigoriev I.V."/>
        </authorList>
    </citation>
    <scope>NUCLEOTIDE SEQUENCE [LARGE SCALE GENOMIC DNA]</scope>
    <source>
        <strain evidence="12">CBS 583.65</strain>
    </source>
</reference>